<feature type="region of interest" description="Disordered" evidence="1">
    <location>
        <begin position="128"/>
        <end position="157"/>
    </location>
</feature>
<dbReference type="eggNOG" id="ENOG502T8AV">
    <property type="taxonomic scope" value="Eukaryota"/>
</dbReference>
<reference evidence="3 4" key="2">
    <citation type="journal article" date="2007" name="PLoS Biol.">
        <title>Principles of genome evolution in the Drosophila melanogaster species group.</title>
        <authorList>
            <person name="Ranz J.M."/>
            <person name="Maurin D."/>
            <person name="Chan Y.S."/>
            <person name="von Grotthuss M."/>
            <person name="Hillier L.W."/>
            <person name="Roote J."/>
            <person name="Ashburner M."/>
            <person name="Bergman C.M."/>
        </authorList>
    </citation>
    <scope>NUCLEOTIDE SEQUENCE [LARGE SCALE GENOMIC DNA]</scope>
    <source>
        <strain evidence="4">Tai18E2 / Tucson 14021-0261.01</strain>
    </source>
</reference>
<dbReference type="HOGENOM" id="CLU_901008_0_0_1"/>
<evidence type="ECO:0000256" key="1">
    <source>
        <dbReference type="SAM" id="MobiDB-lite"/>
    </source>
</evidence>
<feature type="signal peptide" evidence="2">
    <location>
        <begin position="1"/>
        <end position="27"/>
    </location>
</feature>
<organism evidence="3 4">
    <name type="scientific">Drosophila yakuba</name>
    <name type="common">Fruit fly</name>
    <dbReference type="NCBI Taxonomy" id="7245"/>
    <lineage>
        <taxon>Eukaryota</taxon>
        <taxon>Metazoa</taxon>
        <taxon>Ecdysozoa</taxon>
        <taxon>Arthropoda</taxon>
        <taxon>Hexapoda</taxon>
        <taxon>Insecta</taxon>
        <taxon>Pterygota</taxon>
        <taxon>Neoptera</taxon>
        <taxon>Endopterygota</taxon>
        <taxon>Diptera</taxon>
        <taxon>Brachycera</taxon>
        <taxon>Muscomorpha</taxon>
        <taxon>Ephydroidea</taxon>
        <taxon>Drosophilidae</taxon>
        <taxon>Drosophila</taxon>
        <taxon>Sophophora</taxon>
    </lineage>
</organism>
<dbReference type="OrthoDB" id="7882950at2759"/>
<gene>
    <name evidence="3" type="primary">Dyak\GE12071</name>
    <name evidence="3" type="synonym">dyak_GLEANR_12354</name>
    <name evidence="3" type="synonym">GE12071</name>
    <name evidence="3" type="ORF">Dyak_GE12071</name>
</gene>
<dbReference type="AlphaFoldDB" id="B4PB55"/>
<evidence type="ECO:0000256" key="2">
    <source>
        <dbReference type="SAM" id="SignalP"/>
    </source>
</evidence>
<protein>
    <submittedName>
        <fullName evidence="3">Uncharacterized protein</fullName>
    </submittedName>
</protein>
<dbReference type="OMA" id="YNAWGVT"/>
<sequence length="309" mass="34926">MHWYGVLQGVLLAITSIIILWAQGVVALPLAPSDPESLPIAKADDVPAERAPRQVKPDQFDIFKMDRTSNNQMQQKSDGFRVFAKKLQDDYRRRDGYNATSVPPITVTKGSIPAPKKIHKSGIRLFASPEEPEAPPADAGAGGAEGGADAGAAGGGNKTAKELTVSVEKFVTNEHGEKVYNAWGVTFGDQFFDTRFAPGQFVRLTLNPKPITNYYPKMENLTTVCLNRSTIYNEIKIEKWLMRHVYSRKKKVRPFVFSLRQQLYEKGDSEQCHNESFSDWLLYQECAIRRNQRMEYFIPKYPRHQLAIN</sequence>
<feature type="chain" id="PRO_5002818610" evidence="2">
    <location>
        <begin position="28"/>
        <end position="309"/>
    </location>
</feature>
<reference evidence="3 4" key="1">
    <citation type="journal article" date="2007" name="Nature">
        <title>Evolution of genes and genomes on the Drosophila phylogeny.</title>
        <authorList>
            <consortium name="Drosophila 12 Genomes Consortium"/>
            <person name="Clark A.G."/>
            <person name="Eisen M.B."/>
            <person name="Smith D.R."/>
            <person name="Bergman C.M."/>
            <person name="Oliver B."/>
            <person name="Markow T.A."/>
            <person name="Kaufman T.C."/>
            <person name="Kellis M."/>
            <person name="Gelbart W."/>
            <person name="Iyer V.N."/>
            <person name="Pollard D.A."/>
            <person name="Sackton T.B."/>
            <person name="Larracuente A.M."/>
            <person name="Singh N.D."/>
            <person name="Abad J.P."/>
            <person name="Abt D.N."/>
            <person name="Adryan B."/>
            <person name="Aguade M."/>
            <person name="Akashi H."/>
            <person name="Anderson W.W."/>
            <person name="Aquadro C.F."/>
            <person name="Ardell D.H."/>
            <person name="Arguello R."/>
            <person name="Artieri C.G."/>
            <person name="Barbash D.A."/>
            <person name="Barker D."/>
            <person name="Barsanti P."/>
            <person name="Batterham P."/>
            <person name="Batzoglou S."/>
            <person name="Begun D."/>
            <person name="Bhutkar A."/>
            <person name="Blanco E."/>
            <person name="Bosak S.A."/>
            <person name="Bradley R.K."/>
            <person name="Brand A.D."/>
            <person name="Brent M.R."/>
            <person name="Brooks A.N."/>
            <person name="Brown R.H."/>
            <person name="Butlin R.K."/>
            <person name="Caggese C."/>
            <person name="Calvi B.R."/>
            <person name="Bernardo de Carvalho A."/>
            <person name="Caspi A."/>
            <person name="Castrezana S."/>
            <person name="Celniker S.E."/>
            <person name="Chang J.L."/>
            <person name="Chapple C."/>
            <person name="Chatterji S."/>
            <person name="Chinwalla A."/>
            <person name="Civetta A."/>
            <person name="Clifton S.W."/>
            <person name="Comeron J.M."/>
            <person name="Costello J.C."/>
            <person name="Coyne J.A."/>
            <person name="Daub J."/>
            <person name="David R.G."/>
            <person name="Delcher A.L."/>
            <person name="Delehaunty K."/>
            <person name="Do C.B."/>
            <person name="Ebling H."/>
            <person name="Edwards K."/>
            <person name="Eickbush T."/>
            <person name="Evans J.D."/>
            <person name="Filipski A."/>
            <person name="Findeiss S."/>
            <person name="Freyhult E."/>
            <person name="Fulton L."/>
            <person name="Fulton R."/>
            <person name="Garcia A.C."/>
            <person name="Gardiner A."/>
            <person name="Garfield D.A."/>
            <person name="Garvin B.E."/>
            <person name="Gibson G."/>
            <person name="Gilbert D."/>
            <person name="Gnerre S."/>
            <person name="Godfrey J."/>
            <person name="Good R."/>
            <person name="Gotea V."/>
            <person name="Gravely B."/>
            <person name="Greenberg A.J."/>
            <person name="Griffiths-Jones S."/>
            <person name="Gross S."/>
            <person name="Guigo R."/>
            <person name="Gustafson E.A."/>
            <person name="Haerty W."/>
            <person name="Hahn M.W."/>
            <person name="Halligan D.L."/>
            <person name="Halpern A.L."/>
            <person name="Halter G.M."/>
            <person name="Han M.V."/>
            <person name="Heger A."/>
            <person name="Hillier L."/>
            <person name="Hinrichs A.S."/>
            <person name="Holmes I."/>
            <person name="Hoskins R.A."/>
            <person name="Hubisz M.J."/>
            <person name="Hultmark D."/>
            <person name="Huntley M.A."/>
            <person name="Jaffe D.B."/>
            <person name="Jagadeeshan S."/>
            <person name="Jeck W.R."/>
            <person name="Johnson J."/>
            <person name="Jones C.D."/>
            <person name="Jordan W.C."/>
            <person name="Karpen G.H."/>
            <person name="Kataoka E."/>
            <person name="Keightley P.D."/>
            <person name="Kheradpour P."/>
            <person name="Kirkness E.F."/>
            <person name="Koerich L.B."/>
            <person name="Kristiansen K."/>
            <person name="Kudrna D."/>
            <person name="Kulathinal R.J."/>
            <person name="Kumar S."/>
            <person name="Kwok R."/>
            <person name="Lander E."/>
            <person name="Langley C.H."/>
            <person name="Lapoint R."/>
            <person name="Lazzaro B.P."/>
            <person name="Lee S.J."/>
            <person name="Levesque L."/>
            <person name="Li R."/>
            <person name="Lin C.F."/>
            <person name="Lin M.F."/>
            <person name="Lindblad-Toh K."/>
            <person name="Llopart A."/>
            <person name="Long M."/>
            <person name="Low L."/>
            <person name="Lozovsky E."/>
            <person name="Lu J."/>
            <person name="Luo M."/>
            <person name="Machado C.A."/>
            <person name="Makalowski W."/>
            <person name="Marzo M."/>
            <person name="Matsuda M."/>
            <person name="Matzkin L."/>
            <person name="McAllister B."/>
            <person name="McBride C.S."/>
            <person name="McKernan B."/>
            <person name="McKernan K."/>
            <person name="Mendez-Lago M."/>
            <person name="Minx P."/>
            <person name="Mollenhauer M.U."/>
            <person name="Montooth K."/>
            <person name="Mount S.M."/>
            <person name="Mu X."/>
            <person name="Myers E."/>
            <person name="Negre B."/>
            <person name="Newfeld S."/>
            <person name="Nielsen R."/>
            <person name="Noor M.A."/>
            <person name="O'Grady P."/>
            <person name="Pachter L."/>
            <person name="Papaceit M."/>
            <person name="Parisi M.J."/>
            <person name="Parisi M."/>
            <person name="Parts L."/>
            <person name="Pedersen J.S."/>
            <person name="Pesole G."/>
            <person name="Phillippy A.M."/>
            <person name="Ponting C.P."/>
            <person name="Pop M."/>
            <person name="Porcelli D."/>
            <person name="Powell J.R."/>
            <person name="Prohaska S."/>
            <person name="Pruitt K."/>
            <person name="Puig M."/>
            <person name="Quesneville H."/>
            <person name="Ram K.R."/>
            <person name="Rand D."/>
            <person name="Rasmussen M.D."/>
            <person name="Reed L.K."/>
            <person name="Reenan R."/>
            <person name="Reily A."/>
            <person name="Remington K.A."/>
            <person name="Rieger T.T."/>
            <person name="Ritchie M.G."/>
            <person name="Robin C."/>
            <person name="Rogers Y.H."/>
            <person name="Rohde C."/>
            <person name="Rozas J."/>
            <person name="Rubenfield M.J."/>
            <person name="Ruiz A."/>
            <person name="Russo S."/>
            <person name="Salzberg S.L."/>
            <person name="Sanchez-Gracia A."/>
            <person name="Saranga D.J."/>
            <person name="Sato H."/>
            <person name="Schaeffer S.W."/>
            <person name="Schatz M.C."/>
            <person name="Schlenke T."/>
            <person name="Schwartz R."/>
            <person name="Segarra C."/>
            <person name="Singh R.S."/>
            <person name="Sirot L."/>
            <person name="Sirota M."/>
            <person name="Sisneros N.B."/>
            <person name="Smith C.D."/>
            <person name="Smith T.F."/>
            <person name="Spieth J."/>
            <person name="Stage D.E."/>
            <person name="Stark A."/>
            <person name="Stephan W."/>
            <person name="Strausberg R.L."/>
            <person name="Strempel S."/>
            <person name="Sturgill D."/>
            <person name="Sutton G."/>
            <person name="Sutton G.G."/>
            <person name="Tao W."/>
            <person name="Teichmann S."/>
            <person name="Tobari Y.N."/>
            <person name="Tomimura Y."/>
            <person name="Tsolas J.M."/>
            <person name="Valente V.L."/>
            <person name="Venter E."/>
            <person name="Venter J.C."/>
            <person name="Vicario S."/>
            <person name="Vieira F.G."/>
            <person name="Vilella A.J."/>
            <person name="Villasante A."/>
            <person name="Walenz B."/>
            <person name="Wang J."/>
            <person name="Wasserman M."/>
            <person name="Watts T."/>
            <person name="Wilson D."/>
            <person name="Wilson R.K."/>
            <person name="Wing R.A."/>
            <person name="Wolfner M.F."/>
            <person name="Wong A."/>
            <person name="Wong G.K."/>
            <person name="Wu C.I."/>
            <person name="Wu G."/>
            <person name="Yamamoto D."/>
            <person name="Yang H.P."/>
            <person name="Yang S.P."/>
            <person name="Yorke J.A."/>
            <person name="Yoshida K."/>
            <person name="Zdobnov E."/>
            <person name="Zhang P."/>
            <person name="Zhang Y."/>
            <person name="Zimin A.V."/>
            <person name="Baldwin J."/>
            <person name="Abdouelleil A."/>
            <person name="Abdulkadir J."/>
            <person name="Abebe A."/>
            <person name="Abera B."/>
            <person name="Abreu J."/>
            <person name="Acer S.C."/>
            <person name="Aftuck L."/>
            <person name="Alexander A."/>
            <person name="An P."/>
            <person name="Anderson E."/>
            <person name="Anderson S."/>
            <person name="Arachi H."/>
            <person name="Azer M."/>
            <person name="Bachantsang P."/>
            <person name="Barry A."/>
            <person name="Bayul T."/>
            <person name="Berlin A."/>
            <person name="Bessette D."/>
            <person name="Bloom T."/>
            <person name="Blye J."/>
            <person name="Boguslavskiy L."/>
            <person name="Bonnet C."/>
            <person name="Boukhgalter B."/>
            <person name="Bourzgui I."/>
            <person name="Brown A."/>
            <person name="Cahill P."/>
            <person name="Channer S."/>
            <person name="Cheshatsang Y."/>
            <person name="Chuda L."/>
            <person name="Citroen M."/>
            <person name="Collymore A."/>
            <person name="Cooke P."/>
            <person name="Costello M."/>
            <person name="D'Aco K."/>
            <person name="Daza R."/>
            <person name="De Haan G."/>
            <person name="DeGray S."/>
            <person name="DeMaso C."/>
            <person name="Dhargay N."/>
            <person name="Dooley K."/>
            <person name="Dooley E."/>
            <person name="Doricent M."/>
            <person name="Dorje P."/>
            <person name="Dorjee K."/>
            <person name="Dupes A."/>
            <person name="Elong R."/>
            <person name="Falk J."/>
            <person name="Farina A."/>
            <person name="Faro S."/>
            <person name="Ferguson D."/>
            <person name="Fisher S."/>
            <person name="Foley C.D."/>
            <person name="Franke A."/>
            <person name="Friedrich D."/>
            <person name="Gadbois L."/>
            <person name="Gearin G."/>
            <person name="Gearin C.R."/>
            <person name="Giannoukos G."/>
            <person name="Goode T."/>
            <person name="Graham J."/>
            <person name="Grandbois E."/>
            <person name="Grewal S."/>
            <person name="Gyaltsen K."/>
            <person name="Hafez N."/>
            <person name="Hagos B."/>
            <person name="Hall J."/>
            <person name="Henson C."/>
            <person name="Hollinger A."/>
            <person name="Honan T."/>
            <person name="Huard M.D."/>
            <person name="Hughes L."/>
            <person name="Hurhula B."/>
            <person name="Husby M.E."/>
            <person name="Kamat A."/>
            <person name="Kanga B."/>
            <person name="Kashin S."/>
            <person name="Khazanovich D."/>
            <person name="Kisner P."/>
            <person name="Lance K."/>
            <person name="Lara M."/>
            <person name="Lee W."/>
            <person name="Lennon N."/>
            <person name="Letendre F."/>
            <person name="LeVine R."/>
            <person name="Lipovsky A."/>
            <person name="Liu X."/>
            <person name="Liu J."/>
            <person name="Liu S."/>
            <person name="Lokyitsang T."/>
            <person name="Lokyitsang Y."/>
            <person name="Lubonja R."/>
            <person name="Lui A."/>
            <person name="MacDonald P."/>
            <person name="Magnisalis V."/>
            <person name="Maru K."/>
            <person name="Matthews C."/>
            <person name="McCusker W."/>
            <person name="McDonough S."/>
            <person name="Mehta T."/>
            <person name="Meldrim J."/>
            <person name="Meneus L."/>
            <person name="Mihai O."/>
            <person name="Mihalev A."/>
            <person name="Mihova T."/>
            <person name="Mittelman R."/>
            <person name="Mlenga V."/>
            <person name="Montmayeur A."/>
            <person name="Mulrain L."/>
            <person name="Navidi A."/>
            <person name="Naylor J."/>
            <person name="Negash T."/>
            <person name="Nguyen T."/>
            <person name="Nguyen N."/>
            <person name="Nicol R."/>
            <person name="Norbu C."/>
            <person name="Norbu N."/>
            <person name="Novod N."/>
            <person name="O'Neill B."/>
            <person name="Osman S."/>
            <person name="Markiewicz E."/>
            <person name="Oyono O.L."/>
            <person name="Patti C."/>
            <person name="Phunkhang P."/>
            <person name="Pierre F."/>
            <person name="Priest M."/>
            <person name="Raghuraman S."/>
            <person name="Rege F."/>
            <person name="Reyes R."/>
            <person name="Rise C."/>
            <person name="Rogov P."/>
            <person name="Ross K."/>
            <person name="Ryan E."/>
            <person name="Settipalli S."/>
            <person name="Shea T."/>
            <person name="Sherpa N."/>
            <person name="Shi L."/>
            <person name="Shih D."/>
            <person name="Sparrow T."/>
            <person name="Spaulding J."/>
            <person name="Stalker J."/>
            <person name="Stange-Thomann N."/>
            <person name="Stavropoulos S."/>
            <person name="Stone C."/>
            <person name="Strader C."/>
            <person name="Tesfaye S."/>
            <person name="Thomson T."/>
            <person name="Thoulutsang Y."/>
            <person name="Thoulutsang D."/>
            <person name="Topham K."/>
            <person name="Topping I."/>
            <person name="Tsamla T."/>
            <person name="Vassiliev H."/>
            <person name="Vo A."/>
            <person name="Wangchuk T."/>
            <person name="Wangdi T."/>
            <person name="Weiand M."/>
            <person name="Wilkinson J."/>
            <person name="Wilson A."/>
            <person name="Yadav S."/>
            <person name="Young G."/>
            <person name="Yu Q."/>
            <person name="Zembek L."/>
            <person name="Zhong D."/>
            <person name="Zimmer A."/>
            <person name="Zwirko Z."/>
            <person name="Jaffe D.B."/>
            <person name="Alvarez P."/>
            <person name="Brockman W."/>
            <person name="Butler J."/>
            <person name="Chin C."/>
            <person name="Gnerre S."/>
            <person name="Grabherr M."/>
            <person name="Kleber M."/>
            <person name="Mauceli E."/>
            <person name="MacCallum I."/>
        </authorList>
    </citation>
    <scope>NUCLEOTIDE SEQUENCE [LARGE SCALE GENOMIC DNA]</scope>
    <source>
        <strain evidence="4">Tai18E2 / Tucson 14021-0261.01</strain>
    </source>
</reference>
<keyword evidence="4" id="KW-1185">Reference proteome</keyword>
<feature type="compositionally biased region" description="Gly residues" evidence="1">
    <location>
        <begin position="140"/>
        <end position="157"/>
    </location>
</feature>
<accession>B4PB55</accession>
<dbReference type="EMBL" id="CM000158">
    <property type="protein sequence ID" value="EDW91468.1"/>
    <property type="molecule type" value="Genomic_DNA"/>
</dbReference>
<dbReference type="Proteomes" id="UP000002282">
    <property type="component" value="Chromosome 2R"/>
</dbReference>
<name>B4PB55_DROYA</name>
<evidence type="ECO:0000313" key="4">
    <source>
        <dbReference type="Proteomes" id="UP000002282"/>
    </source>
</evidence>
<keyword evidence="2" id="KW-0732">Signal</keyword>
<dbReference type="PhylomeDB" id="B4PB55"/>
<dbReference type="KEGG" id="dya:Dyak_GE12071"/>
<evidence type="ECO:0000313" key="3">
    <source>
        <dbReference type="EMBL" id="EDW91468.1"/>
    </source>
</evidence>
<proteinExistence type="predicted"/>